<proteinExistence type="predicted"/>
<accession>A0A9P5C0J6</accession>
<evidence type="ECO:0000313" key="1">
    <source>
        <dbReference type="EMBL" id="KAF3038676.1"/>
    </source>
</evidence>
<evidence type="ECO:0000313" key="2">
    <source>
        <dbReference type="Proteomes" id="UP000758155"/>
    </source>
</evidence>
<dbReference type="Proteomes" id="UP000758155">
    <property type="component" value="Unassembled WGS sequence"/>
</dbReference>
<dbReference type="EMBL" id="SWKV01000035">
    <property type="protein sequence ID" value="KAF3038676.1"/>
    <property type="molecule type" value="Genomic_DNA"/>
</dbReference>
<name>A0A9P5C0J6_9PLEO</name>
<comment type="caution">
    <text evidence="1">The sequence shown here is derived from an EMBL/GenBank/DDBJ whole genome shotgun (WGS) entry which is preliminary data.</text>
</comment>
<gene>
    <name evidence="1" type="ORF">E8E12_007600</name>
</gene>
<organism evidence="1 2">
    <name type="scientific">Didymella heteroderae</name>
    <dbReference type="NCBI Taxonomy" id="1769908"/>
    <lineage>
        <taxon>Eukaryota</taxon>
        <taxon>Fungi</taxon>
        <taxon>Dikarya</taxon>
        <taxon>Ascomycota</taxon>
        <taxon>Pezizomycotina</taxon>
        <taxon>Dothideomycetes</taxon>
        <taxon>Pleosporomycetidae</taxon>
        <taxon>Pleosporales</taxon>
        <taxon>Pleosporineae</taxon>
        <taxon>Didymellaceae</taxon>
        <taxon>Didymella</taxon>
    </lineage>
</organism>
<protein>
    <submittedName>
        <fullName evidence="1">Uncharacterized protein</fullName>
    </submittedName>
</protein>
<sequence>MNTSSTCAANRFARLADHELVFDLLFKSIALDRATHPLLGVALPSEEELFWCVLHRSREQLRSRVHQWLNGISH</sequence>
<keyword evidence="2" id="KW-1185">Reference proteome</keyword>
<reference evidence="1" key="1">
    <citation type="submission" date="2019-04" db="EMBL/GenBank/DDBJ databases">
        <title>Sequencing of skin fungus with MAO and IRED activity.</title>
        <authorList>
            <person name="Marsaioli A.J."/>
            <person name="Bonatto J.M.C."/>
            <person name="Reis Junior O."/>
        </authorList>
    </citation>
    <scope>NUCLEOTIDE SEQUENCE</scope>
    <source>
        <strain evidence="1">28M1</strain>
    </source>
</reference>
<dbReference type="AlphaFoldDB" id="A0A9P5C0J6"/>